<proteinExistence type="predicted"/>
<gene>
    <name evidence="1" type="ORF">DKW60_09805</name>
</gene>
<accession>A0A317CGM6</accession>
<dbReference type="EMBL" id="QGKM01000023">
    <property type="protein sequence ID" value="PWQ97666.1"/>
    <property type="molecule type" value="Genomic_DNA"/>
</dbReference>
<evidence type="ECO:0000313" key="2">
    <source>
        <dbReference type="Proteomes" id="UP000245539"/>
    </source>
</evidence>
<dbReference type="Gene3D" id="3.30.470.20">
    <property type="entry name" value="ATP-grasp fold, B domain"/>
    <property type="match status" value="1"/>
</dbReference>
<reference evidence="1 2" key="1">
    <citation type="submission" date="2018-05" db="EMBL/GenBank/DDBJ databases">
        <title>Leucothrix arctica sp. nov., isolated from Arctic seawater.</title>
        <authorList>
            <person name="Choi A."/>
            <person name="Baek K."/>
        </authorList>
    </citation>
    <scope>NUCLEOTIDE SEQUENCE [LARGE SCALE GENOMIC DNA]</scope>
    <source>
        <strain evidence="1 2">JCM 18388</strain>
    </source>
</reference>
<evidence type="ECO:0008006" key="3">
    <source>
        <dbReference type="Google" id="ProtNLM"/>
    </source>
</evidence>
<dbReference type="SUPFAM" id="SSF56059">
    <property type="entry name" value="Glutathione synthetase ATP-binding domain-like"/>
    <property type="match status" value="1"/>
</dbReference>
<evidence type="ECO:0000313" key="1">
    <source>
        <dbReference type="EMBL" id="PWQ97666.1"/>
    </source>
</evidence>
<dbReference type="InterPro" id="IPR047778">
    <property type="entry name" value="STM4014-like"/>
</dbReference>
<dbReference type="Proteomes" id="UP000245539">
    <property type="component" value="Unassembled WGS sequence"/>
</dbReference>
<dbReference type="AlphaFoldDB" id="A0A317CGM6"/>
<keyword evidence="2" id="KW-1185">Reference proteome</keyword>
<protein>
    <recommendedName>
        <fullName evidence="3">ATP-grasp domain-containing protein</fullName>
    </recommendedName>
</protein>
<dbReference type="NCBIfam" id="NF038074">
    <property type="entry name" value="fam_STM4014"/>
    <property type="match status" value="1"/>
</dbReference>
<organism evidence="1 2">
    <name type="scientific">Leucothrix pacifica</name>
    <dbReference type="NCBI Taxonomy" id="1247513"/>
    <lineage>
        <taxon>Bacteria</taxon>
        <taxon>Pseudomonadati</taxon>
        <taxon>Pseudomonadota</taxon>
        <taxon>Gammaproteobacteria</taxon>
        <taxon>Thiotrichales</taxon>
        <taxon>Thiotrichaceae</taxon>
        <taxon>Leucothrix</taxon>
    </lineage>
</organism>
<dbReference type="RefSeq" id="WP_109837481.1">
    <property type="nucleotide sequence ID" value="NZ_QGKM01000023.1"/>
</dbReference>
<sequence length="392" mass="43907">MISSPPDIGSQCIILGNKSDPRVQGFLQALQQRGVNDASVIDYTADWSQLLPSLVKPDTLLRIESPGFDLAAVRQLMQRGNSQLEAEGLTPMSSQEMTGLPAENGAFIPPHAVYFGLRQRLLELQDLLADTSHISCMNHVPDILTFYDKQACHQQLAQHDIPQARPLYNIQSYDALRDAMQQQGLANVFIKTRYGSGASGIIALKTAGSKLHAYTTLEQADGSLHKARLYNRRKLITLTDESRLKQLVNQLCQWGVHCEAWIPKASLDGQSCDCRLVVVNGEPEFAVLRKSHTPMTNLHLLNDRADIATLRDIMDQQDWESLLNTARKLAAIFPKSFHFSPDIAVHQNKQRHSVLEVNAFGDYIRHCQVNGMNSYEWELEQWSKRNGTGGHS</sequence>
<comment type="caution">
    <text evidence="1">The sequence shown here is derived from an EMBL/GenBank/DDBJ whole genome shotgun (WGS) entry which is preliminary data.</text>
</comment>
<name>A0A317CGM6_9GAMM</name>